<dbReference type="InterPro" id="IPR013766">
    <property type="entry name" value="Thioredoxin_domain"/>
</dbReference>
<feature type="domain" description="Thioredoxin" evidence="2">
    <location>
        <begin position="11"/>
        <end position="161"/>
    </location>
</feature>
<evidence type="ECO:0000256" key="1">
    <source>
        <dbReference type="SAM" id="MobiDB-lite"/>
    </source>
</evidence>
<dbReference type="SUPFAM" id="SSF52833">
    <property type="entry name" value="Thioredoxin-like"/>
    <property type="match status" value="1"/>
</dbReference>
<dbReference type="Gene3D" id="3.40.30.10">
    <property type="entry name" value="Glutaredoxin"/>
    <property type="match status" value="1"/>
</dbReference>
<dbReference type="EMBL" id="BAABDD010000020">
    <property type="protein sequence ID" value="GAA3754805.1"/>
    <property type="molecule type" value="Genomic_DNA"/>
</dbReference>
<evidence type="ECO:0000313" key="4">
    <source>
        <dbReference type="Proteomes" id="UP001500908"/>
    </source>
</evidence>
<dbReference type="PANTHER" id="PTHR43640:SF1">
    <property type="entry name" value="THIOREDOXIN-DEPENDENT PEROXIREDOXIN"/>
    <property type="match status" value="1"/>
</dbReference>
<dbReference type="InterPro" id="IPR000866">
    <property type="entry name" value="AhpC/TSA"/>
</dbReference>
<accession>A0ABP7G2T9</accession>
<gene>
    <name evidence="3" type="ORF">GCM10022402_36850</name>
</gene>
<dbReference type="PROSITE" id="PS51352">
    <property type="entry name" value="THIOREDOXIN_2"/>
    <property type="match status" value="1"/>
</dbReference>
<dbReference type="Pfam" id="PF00578">
    <property type="entry name" value="AhpC-TSA"/>
    <property type="match status" value="1"/>
</dbReference>
<keyword evidence="4" id="KW-1185">Reference proteome</keyword>
<name>A0ABP7G2T9_9ACTN</name>
<dbReference type="CDD" id="cd02969">
    <property type="entry name" value="PRX_like1"/>
    <property type="match status" value="1"/>
</dbReference>
<evidence type="ECO:0000313" key="3">
    <source>
        <dbReference type="EMBL" id="GAA3754805.1"/>
    </source>
</evidence>
<dbReference type="InterPro" id="IPR047262">
    <property type="entry name" value="PRX-like1"/>
</dbReference>
<sequence length="295" mass="32096">MSTTLFRKPRPRPGEPAPALALPATDGTTVTAAKGEITVVVFTCNHCPFALAWHDRLCAVARDYAPHGVRLIHVNANDSDRHPDDSFEAMAARVERGEFPGPYLWDEHQRAARAWGVMATPEVFVVDAEGVLRYHGAPDADHDDPAQEAAYLRGALDDLLAGNPVSTAETEVRGCSLKWRVELLYWSGCPSHPDALALAEDVLTEIGKAGVGVRSREIRTLEEAEAEGFVGSPTLRVGGAELIEPEPGTPAALACRLYRRRDGRSSPLPDRDDLAEALRAALVYPWELPGWQGRP</sequence>
<proteinExistence type="predicted"/>
<evidence type="ECO:0000259" key="2">
    <source>
        <dbReference type="PROSITE" id="PS51352"/>
    </source>
</evidence>
<dbReference type="InterPro" id="IPR036249">
    <property type="entry name" value="Thioredoxin-like_sf"/>
</dbReference>
<organism evidence="3 4">
    <name type="scientific">Salinactinospora qingdaonensis</name>
    <dbReference type="NCBI Taxonomy" id="702744"/>
    <lineage>
        <taxon>Bacteria</taxon>
        <taxon>Bacillati</taxon>
        <taxon>Actinomycetota</taxon>
        <taxon>Actinomycetes</taxon>
        <taxon>Streptosporangiales</taxon>
        <taxon>Nocardiopsidaceae</taxon>
        <taxon>Salinactinospora</taxon>
    </lineage>
</organism>
<dbReference type="RefSeq" id="WP_344973706.1">
    <property type="nucleotide sequence ID" value="NZ_BAABDD010000020.1"/>
</dbReference>
<protein>
    <recommendedName>
        <fullName evidence="2">Thioredoxin domain-containing protein</fullName>
    </recommendedName>
</protein>
<reference evidence="4" key="1">
    <citation type="journal article" date="2019" name="Int. J. Syst. Evol. Microbiol.">
        <title>The Global Catalogue of Microorganisms (GCM) 10K type strain sequencing project: providing services to taxonomists for standard genome sequencing and annotation.</title>
        <authorList>
            <consortium name="The Broad Institute Genomics Platform"/>
            <consortium name="The Broad Institute Genome Sequencing Center for Infectious Disease"/>
            <person name="Wu L."/>
            <person name="Ma J."/>
        </authorList>
    </citation>
    <scope>NUCLEOTIDE SEQUENCE [LARGE SCALE GENOMIC DNA]</scope>
    <source>
        <strain evidence="4">JCM 17137</strain>
    </source>
</reference>
<dbReference type="Proteomes" id="UP001500908">
    <property type="component" value="Unassembled WGS sequence"/>
</dbReference>
<feature type="region of interest" description="Disordered" evidence="1">
    <location>
        <begin position="1"/>
        <end position="20"/>
    </location>
</feature>
<dbReference type="PANTHER" id="PTHR43640">
    <property type="entry name" value="OS07G0260300 PROTEIN"/>
    <property type="match status" value="1"/>
</dbReference>
<comment type="caution">
    <text evidence="3">The sequence shown here is derived from an EMBL/GenBank/DDBJ whole genome shotgun (WGS) entry which is preliminary data.</text>
</comment>